<dbReference type="EMBL" id="MZXW01000035">
    <property type="protein sequence ID" value="RXT42168.1"/>
    <property type="molecule type" value="Genomic_DNA"/>
</dbReference>
<dbReference type="AlphaFoldDB" id="A0A4Q1UUC6"/>
<proteinExistence type="predicted"/>
<feature type="region of interest" description="Disordered" evidence="1">
    <location>
        <begin position="62"/>
        <end position="85"/>
    </location>
</feature>
<evidence type="ECO:0000256" key="1">
    <source>
        <dbReference type="SAM" id="MobiDB-lite"/>
    </source>
</evidence>
<feature type="compositionally biased region" description="Basic and acidic residues" evidence="1">
    <location>
        <begin position="71"/>
        <end position="85"/>
    </location>
</feature>
<evidence type="ECO:0000313" key="3">
    <source>
        <dbReference type="Proteomes" id="UP000290819"/>
    </source>
</evidence>
<gene>
    <name evidence="2" type="ORF">B5V03_27185</name>
</gene>
<organism evidence="2 3">
    <name type="scientific">Bradyrhizobium betae</name>
    <dbReference type="NCBI Taxonomy" id="244734"/>
    <lineage>
        <taxon>Bacteria</taxon>
        <taxon>Pseudomonadati</taxon>
        <taxon>Pseudomonadota</taxon>
        <taxon>Alphaproteobacteria</taxon>
        <taxon>Hyphomicrobiales</taxon>
        <taxon>Nitrobacteraceae</taxon>
        <taxon>Bradyrhizobium</taxon>
    </lineage>
</organism>
<dbReference type="OrthoDB" id="8243210at2"/>
<reference evidence="2 3" key="1">
    <citation type="submission" date="2017-03" db="EMBL/GenBank/DDBJ databases">
        <authorList>
            <person name="Safronova V.I."/>
            <person name="Sazanova A.L."/>
            <person name="Chirak E.R."/>
        </authorList>
    </citation>
    <scope>NUCLEOTIDE SEQUENCE [LARGE SCALE GENOMIC DNA]</scope>
    <source>
        <strain evidence="2 3">Opo-243</strain>
    </source>
</reference>
<dbReference type="Proteomes" id="UP000290819">
    <property type="component" value="Unassembled WGS sequence"/>
</dbReference>
<sequence>MRTRLPNLAGRFRSIAARAGAAFHVQREIEARRALQRYRHLLEQPHDTLPLNEIIPVSNEEDVSGHAYGSDAHERAAGHPAFERA</sequence>
<accession>A0A4Q1UUC6</accession>
<keyword evidence="3" id="KW-1185">Reference proteome</keyword>
<comment type="caution">
    <text evidence="2">The sequence shown here is derived from an EMBL/GenBank/DDBJ whole genome shotgun (WGS) entry which is preliminary data.</text>
</comment>
<protein>
    <submittedName>
        <fullName evidence="2">Uncharacterized protein</fullName>
    </submittedName>
</protein>
<name>A0A4Q1UUC6_9BRAD</name>
<evidence type="ECO:0000313" key="2">
    <source>
        <dbReference type="EMBL" id="RXT42168.1"/>
    </source>
</evidence>